<feature type="non-terminal residue" evidence="1">
    <location>
        <position position="115"/>
    </location>
</feature>
<dbReference type="Proteomes" id="UP000789525">
    <property type="component" value="Unassembled WGS sequence"/>
</dbReference>
<proteinExistence type="predicted"/>
<accession>A0ACA9QRW1</accession>
<dbReference type="EMBL" id="CAJVPT010060635">
    <property type="protein sequence ID" value="CAG8764023.1"/>
    <property type="molecule type" value="Genomic_DNA"/>
</dbReference>
<gene>
    <name evidence="1" type="ORF">ACOLOM_LOCUS13348</name>
</gene>
<sequence length="115" mass="13473">RARVERATHKAPGQRSRVDAWKRTERGLGCRIKRREIGRFLYHSRWESGWESGQQWLSTPHLELSLHRNAVTTGESTTTHRLYAKTPSFLLLSDANARKPFVEVQGDDEERLYRK</sequence>
<evidence type="ECO:0000313" key="1">
    <source>
        <dbReference type="EMBL" id="CAG8764023.1"/>
    </source>
</evidence>
<organism evidence="1 2">
    <name type="scientific">Acaulospora colombiana</name>
    <dbReference type="NCBI Taxonomy" id="27376"/>
    <lineage>
        <taxon>Eukaryota</taxon>
        <taxon>Fungi</taxon>
        <taxon>Fungi incertae sedis</taxon>
        <taxon>Mucoromycota</taxon>
        <taxon>Glomeromycotina</taxon>
        <taxon>Glomeromycetes</taxon>
        <taxon>Diversisporales</taxon>
        <taxon>Acaulosporaceae</taxon>
        <taxon>Acaulospora</taxon>
    </lineage>
</organism>
<comment type="caution">
    <text evidence="1">The sequence shown here is derived from an EMBL/GenBank/DDBJ whole genome shotgun (WGS) entry which is preliminary data.</text>
</comment>
<keyword evidence="2" id="KW-1185">Reference proteome</keyword>
<name>A0ACA9QRW1_9GLOM</name>
<reference evidence="1" key="1">
    <citation type="submission" date="2021-06" db="EMBL/GenBank/DDBJ databases">
        <authorList>
            <person name="Kallberg Y."/>
            <person name="Tangrot J."/>
            <person name="Rosling A."/>
        </authorList>
    </citation>
    <scope>NUCLEOTIDE SEQUENCE</scope>
    <source>
        <strain evidence="1">CL356</strain>
    </source>
</reference>
<feature type="non-terminal residue" evidence="1">
    <location>
        <position position="1"/>
    </location>
</feature>
<protein>
    <submittedName>
        <fullName evidence="1">2709_t:CDS:1</fullName>
    </submittedName>
</protein>
<evidence type="ECO:0000313" key="2">
    <source>
        <dbReference type="Proteomes" id="UP000789525"/>
    </source>
</evidence>